<dbReference type="Proteomes" id="UP001164929">
    <property type="component" value="Chromosome 8"/>
</dbReference>
<reference evidence="1" key="1">
    <citation type="journal article" date="2023" name="Mol. Ecol. Resour.">
        <title>Chromosome-level genome assembly of a triploid poplar Populus alba 'Berolinensis'.</title>
        <authorList>
            <person name="Chen S."/>
            <person name="Yu Y."/>
            <person name="Wang X."/>
            <person name="Wang S."/>
            <person name="Zhang T."/>
            <person name="Zhou Y."/>
            <person name="He R."/>
            <person name="Meng N."/>
            <person name="Wang Y."/>
            <person name="Liu W."/>
            <person name="Liu Z."/>
            <person name="Liu J."/>
            <person name="Guo Q."/>
            <person name="Huang H."/>
            <person name="Sederoff R.R."/>
            <person name="Wang G."/>
            <person name="Qu G."/>
            <person name="Chen S."/>
        </authorList>
    </citation>
    <scope>NUCLEOTIDE SEQUENCE</scope>
    <source>
        <strain evidence="1">SC-2020</strain>
    </source>
</reference>
<proteinExistence type="predicted"/>
<comment type="caution">
    <text evidence="1">The sequence shown here is derived from an EMBL/GenBank/DDBJ whole genome shotgun (WGS) entry which is preliminary data.</text>
</comment>
<name>A0AAD6MP25_9ROSI</name>
<organism evidence="1 2">
    <name type="scientific">Populus alba x Populus x berolinensis</name>
    <dbReference type="NCBI Taxonomy" id="444605"/>
    <lineage>
        <taxon>Eukaryota</taxon>
        <taxon>Viridiplantae</taxon>
        <taxon>Streptophyta</taxon>
        <taxon>Embryophyta</taxon>
        <taxon>Tracheophyta</taxon>
        <taxon>Spermatophyta</taxon>
        <taxon>Magnoliopsida</taxon>
        <taxon>eudicotyledons</taxon>
        <taxon>Gunneridae</taxon>
        <taxon>Pentapetalae</taxon>
        <taxon>rosids</taxon>
        <taxon>fabids</taxon>
        <taxon>Malpighiales</taxon>
        <taxon>Salicaceae</taxon>
        <taxon>Saliceae</taxon>
        <taxon>Populus</taxon>
    </lineage>
</organism>
<evidence type="ECO:0000313" key="2">
    <source>
        <dbReference type="Proteomes" id="UP001164929"/>
    </source>
</evidence>
<keyword evidence="2" id="KW-1185">Reference proteome</keyword>
<dbReference type="EMBL" id="JAQIZT010000008">
    <property type="protein sequence ID" value="KAJ6988930.1"/>
    <property type="molecule type" value="Genomic_DNA"/>
</dbReference>
<gene>
    <name evidence="1" type="ORF">NC653_021740</name>
</gene>
<protein>
    <submittedName>
        <fullName evidence="1">Uncharacterized protein</fullName>
    </submittedName>
</protein>
<accession>A0AAD6MP25</accession>
<dbReference type="AlphaFoldDB" id="A0AAD6MP25"/>
<evidence type="ECO:0000313" key="1">
    <source>
        <dbReference type="EMBL" id="KAJ6988930.1"/>
    </source>
</evidence>
<sequence length="102" mass="12143">MQLMTMFTSNQWSSYRFARIEEGKRIQNCVLDSRFWHDVTICIETTYPLIKVLRLVDSDEKPTMGFIYKAMDEAKEKIQVDFGYVKKKVYILLIFISNVVIY</sequence>